<dbReference type="InterPro" id="IPR000994">
    <property type="entry name" value="Pept_M24"/>
</dbReference>
<dbReference type="GO" id="GO:0004239">
    <property type="term" value="F:initiator methionyl aminopeptidase activity"/>
    <property type="evidence" value="ECO:0007669"/>
    <property type="project" value="UniProtKB-UniRule"/>
</dbReference>
<dbReference type="InterPro" id="IPR036005">
    <property type="entry name" value="Creatinase/aminopeptidase-like"/>
</dbReference>
<evidence type="ECO:0000256" key="4">
    <source>
        <dbReference type="ARBA" id="ARBA00022723"/>
    </source>
</evidence>
<proteinExistence type="inferred from homology"/>
<evidence type="ECO:0000256" key="7">
    <source>
        <dbReference type="RuleBase" id="RU003653"/>
    </source>
</evidence>
<keyword evidence="3 6" id="KW-0645">Protease</keyword>
<dbReference type="PANTHER" id="PTHR43330">
    <property type="entry name" value="METHIONINE AMINOPEPTIDASE"/>
    <property type="match status" value="1"/>
</dbReference>
<dbReference type="PANTHER" id="PTHR43330:SF27">
    <property type="entry name" value="METHIONINE AMINOPEPTIDASE"/>
    <property type="match status" value="1"/>
</dbReference>
<dbReference type="AlphaFoldDB" id="A0A7C5DBJ7"/>
<dbReference type="InterPro" id="IPR001714">
    <property type="entry name" value="Pept_M24_MAP"/>
</dbReference>
<dbReference type="EC" id="3.4.11.18" evidence="6 7"/>
<feature type="binding site" evidence="6">
    <location>
        <position position="106"/>
    </location>
    <ligand>
        <name>a divalent metal cation</name>
        <dbReference type="ChEBI" id="CHEBI:60240"/>
        <label>1</label>
    </ligand>
</feature>
<dbReference type="SUPFAM" id="SSF55920">
    <property type="entry name" value="Creatinase/aminopeptidase"/>
    <property type="match status" value="1"/>
</dbReference>
<comment type="subunit">
    <text evidence="6">Monomer.</text>
</comment>
<dbReference type="EMBL" id="DRTB01000042">
    <property type="protein sequence ID" value="HHE04537.1"/>
    <property type="molecule type" value="Genomic_DNA"/>
</dbReference>
<comment type="caution">
    <text evidence="9">The sequence shown here is derived from an EMBL/GenBank/DDBJ whole genome shotgun (WGS) entry which is preliminary data.</text>
</comment>
<dbReference type="PROSITE" id="PS00680">
    <property type="entry name" value="MAP_1"/>
    <property type="match status" value="1"/>
</dbReference>
<evidence type="ECO:0000259" key="8">
    <source>
        <dbReference type="Pfam" id="PF00557"/>
    </source>
</evidence>
<keyword evidence="2 6" id="KW-0031">Aminopeptidase</keyword>
<organism evidence="9">
    <name type="scientific">candidate division WOR-3 bacterium</name>
    <dbReference type="NCBI Taxonomy" id="2052148"/>
    <lineage>
        <taxon>Bacteria</taxon>
        <taxon>Bacteria division WOR-3</taxon>
    </lineage>
</organism>
<dbReference type="InterPro" id="IPR002467">
    <property type="entry name" value="Pept_M24A_MAP1"/>
</dbReference>
<dbReference type="GO" id="GO:0006508">
    <property type="term" value="P:proteolysis"/>
    <property type="evidence" value="ECO:0007669"/>
    <property type="project" value="UniProtKB-KW"/>
</dbReference>
<sequence>MIIIKSKREINYIREACRLTAMTIAFIGKKLIKPGITTEEIDVRAEAYLNSLGGKPAFKGYGGYPAAVCISVNDVVIHGIPDNYKLTEGDIVGIDFGAIYKGYYGDAARTFAVGSIQGKKKKLLEVTEQSLYKGIDAAIPGNRVGDISYAVQSHVEKNGFSIVREFVGHGVGVKLHEEPAIPNFGTKGIGPLLKPNMTIAIEPMVNMGKPDVRILSDGWTVVTLDHKPSAHFENSILITEGGNEILTKVEEVEI</sequence>
<evidence type="ECO:0000256" key="1">
    <source>
        <dbReference type="ARBA" id="ARBA00002521"/>
    </source>
</evidence>
<dbReference type="GO" id="GO:0046872">
    <property type="term" value="F:metal ion binding"/>
    <property type="evidence" value="ECO:0007669"/>
    <property type="project" value="UniProtKB-UniRule"/>
</dbReference>
<comment type="function">
    <text evidence="1 6">Removes the N-terminal methionine from nascent proteins. The N-terminal methionine is often cleaved when the second residue in the primary sequence is small and uncharged (Met-Ala-, Cys, Gly, Pro, Ser, Thr, or Val). Requires deformylation of the N(alpha)-formylated initiator methionine before it can be hydrolyzed.</text>
</comment>
<feature type="binding site" evidence="6">
    <location>
        <position position="95"/>
    </location>
    <ligand>
        <name>a divalent metal cation</name>
        <dbReference type="ChEBI" id="CHEBI:60240"/>
        <label>1</label>
    </ligand>
</feature>
<evidence type="ECO:0000256" key="5">
    <source>
        <dbReference type="ARBA" id="ARBA00022801"/>
    </source>
</evidence>
<evidence type="ECO:0000256" key="2">
    <source>
        <dbReference type="ARBA" id="ARBA00022438"/>
    </source>
</evidence>
<feature type="binding site" evidence="6">
    <location>
        <position position="202"/>
    </location>
    <ligand>
        <name>a divalent metal cation</name>
        <dbReference type="ChEBI" id="CHEBI:60240"/>
        <label>2</label>
        <note>catalytic</note>
    </ligand>
</feature>
<feature type="binding site" evidence="6">
    <location>
        <position position="233"/>
    </location>
    <ligand>
        <name>a divalent metal cation</name>
        <dbReference type="ChEBI" id="CHEBI:60240"/>
        <label>1</label>
    </ligand>
</feature>
<dbReference type="CDD" id="cd01086">
    <property type="entry name" value="MetAP1"/>
    <property type="match status" value="1"/>
</dbReference>
<feature type="binding site" evidence="6">
    <location>
        <position position="176"/>
    </location>
    <ligand>
        <name>substrate</name>
    </ligand>
</feature>
<evidence type="ECO:0000256" key="3">
    <source>
        <dbReference type="ARBA" id="ARBA00022670"/>
    </source>
</evidence>
<feature type="binding site" evidence="6">
    <location>
        <position position="169"/>
    </location>
    <ligand>
        <name>a divalent metal cation</name>
        <dbReference type="ChEBI" id="CHEBI:60240"/>
        <label>2</label>
        <note>catalytic</note>
    </ligand>
</feature>
<keyword evidence="4 6" id="KW-0479">Metal-binding</keyword>
<dbReference type="Pfam" id="PF00557">
    <property type="entry name" value="Peptidase_M24"/>
    <property type="match status" value="1"/>
</dbReference>
<feature type="binding site" evidence="6">
    <location>
        <position position="106"/>
    </location>
    <ligand>
        <name>a divalent metal cation</name>
        <dbReference type="ChEBI" id="CHEBI:60240"/>
        <label>2</label>
        <note>catalytic</note>
    </ligand>
</feature>
<feature type="domain" description="Peptidase M24" evidence="8">
    <location>
        <begin position="12"/>
        <end position="240"/>
    </location>
</feature>
<dbReference type="GO" id="GO:0005829">
    <property type="term" value="C:cytosol"/>
    <property type="evidence" value="ECO:0007669"/>
    <property type="project" value="TreeGrafter"/>
</dbReference>
<feature type="binding site" evidence="6">
    <location>
        <position position="233"/>
    </location>
    <ligand>
        <name>a divalent metal cation</name>
        <dbReference type="ChEBI" id="CHEBI:60240"/>
        <label>2</label>
        <note>catalytic</note>
    </ligand>
</feature>
<dbReference type="PRINTS" id="PR00599">
    <property type="entry name" value="MAPEPTIDASE"/>
</dbReference>
<evidence type="ECO:0000256" key="6">
    <source>
        <dbReference type="HAMAP-Rule" id="MF_01974"/>
    </source>
</evidence>
<comment type="similarity">
    <text evidence="6">Belongs to the peptidase M24A family. Methionine aminopeptidase type 1 subfamily.</text>
</comment>
<evidence type="ECO:0000313" key="9">
    <source>
        <dbReference type="EMBL" id="HHE04537.1"/>
    </source>
</evidence>
<comment type="cofactor">
    <cofactor evidence="6">
        <name>Co(2+)</name>
        <dbReference type="ChEBI" id="CHEBI:48828"/>
    </cofactor>
    <cofactor evidence="6">
        <name>Zn(2+)</name>
        <dbReference type="ChEBI" id="CHEBI:29105"/>
    </cofactor>
    <cofactor evidence="6">
        <name>Mn(2+)</name>
        <dbReference type="ChEBI" id="CHEBI:29035"/>
    </cofactor>
    <cofactor evidence="6">
        <name>Fe(2+)</name>
        <dbReference type="ChEBI" id="CHEBI:29033"/>
    </cofactor>
    <text evidence="6">Binds 2 divalent metal cations per subunit. Has a high-affinity and a low affinity metal-binding site. The true nature of the physiological cofactor is under debate. The enzyme is active with cobalt, zinc, manganese or divalent iron ions. Most likely, methionine aminopeptidases function as mononuclear Fe(2+)-metalloproteases under physiological conditions, and the catalytically relevant metal-binding site has been assigned to the histidine-containing high-affinity site.</text>
</comment>
<protein>
    <recommendedName>
        <fullName evidence="6 7">Methionine aminopeptidase</fullName>
        <shortName evidence="6">MAP</shortName>
        <shortName evidence="6">MetAP</shortName>
        <ecNumber evidence="6 7">3.4.11.18</ecNumber>
    </recommendedName>
    <alternativeName>
        <fullName evidence="6">Peptidase M</fullName>
    </alternativeName>
</protein>
<dbReference type="NCBIfam" id="TIGR00500">
    <property type="entry name" value="met_pdase_I"/>
    <property type="match status" value="1"/>
</dbReference>
<gene>
    <name evidence="6 9" type="primary">map</name>
    <name evidence="9" type="ORF">ENL19_00580</name>
</gene>
<feature type="binding site" evidence="6">
    <location>
        <position position="78"/>
    </location>
    <ligand>
        <name>substrate</name>
    </ligand>
</feature>
<name>A0A7C5DBJ7_UNCW3</name>
<dbReference type="Proteomes" id="UP000886110">
    <property type="component" value="Unassembled WGS sequence"/>
</dbReference>
<dbReference type="GO" id="GO:0070006">
    <property type="term" value="F:metalloaminopeptidase activity"/>
    <property type="evidence" value="ECO:0007669"/>
    <property type="project" value="UniProtKB-UniRule"/>
</dbReference>
<dbReference type="HAMAP" id="MF_01974">
    <property type="entry name" value="MetAP_1"/>
    <property type="match status" value="1"/>
</dbReference>
<keyword evidence="5 6" id="KW-0378">Hydrolase</keyword>
<comment type="catalytic activity">
    <reaction evidence="6 7">
        <text>Release of N-terminal amino acids, preferentially methionine, from peptides and arylamides.</text>
        <dbReference type="EC" id="3.4.11.18"/>
    </reaction>
</comment>
<dbReference type="Gene3D" id="3.90.230.10">
    <property type="entry name" value="Creatinase/methionine aminopeptidase superfamily"/>
    <property type="match status" value="1"/>
</dbReference>
<reference evidence="9" key="1">
    <citation type="journal article" date="2020" name="mSystems">
        <title>Genome- and Community-Level Interaction Insights into Carbon Utilization and Element Cycling Functions of Hydrothermarchaeota in Hydrothermal Sediment.</title>
        <authorList>
            <person name="Zhou Z."/>
            <person name="Liu Y."/>
            <person name="Xu W."/>
            <person name="Pan J."/>
            <person name="Luo Z.H."/>
            <person name="Li M."/>
        </authorList>
    </citation>
    <scope>NUCLEOTIDE SEQUENCE [LARGE SCALE GENOMIC DNA]</scope>
    <source>
        <strain evidence="9">HyVt-74</strain>
    </source>
</reference>
<accession>A0A7C5DBJ7</accession>